<evidence type="ECO:0000259" key="1">
    <source>
        <dbReference type="Pfam" id="PF01965"/>
    </source>
</evidence>
<reference evidence="2 3" key="1">
    <citation type="submission" date="2021-01" db="EMBL/GenBank/DDBJ databases">
        <title>Carboxyliciviraga sp.nov., isolated from coastal sediments.</title>
        <authorList>
            <person name="Lu D."/>
            <person name="Zhang T."/>
        </authorList>
    </citation>
    <scope>NUCLEOTIDE SEQUENCE [LARGE SCALE GENOMIC DNA]</scope>
    <source>
        <strain evidence="2 3">N1Y132</strain>
    </source>
</reference>
<protein>
    <submittedName>
        <fullName evidence="2">DJ-1/PfpI family protein</fullName>
    </submittedName>
</protein>
<feature type="domain" description="DJ-1/PfpI" evidence="1">
    <location>
        <begin position="2"/>
        <end position="176"/>
    </location>
</feature>
<dbReference type="SUPFAM" id="SSF52317">
    <property type="entry name" value="Class I glutamine amidotransferase-like"/>
    <property type="match status" value="1"/>
</dbReference>
<dbReference type="Pfam" id="PF01965">
    <property type="entry name" value="DJ-1_PfpI"/>
    <property type="match status" value="1"/>
</dbReference>
<organism evidence="2 3">
    <name type="scientific">Carboxylicivirga marina</name>
    <dbReference type="NCBI Taxonomy" id="2800988"/>
    <lineage>
        <taxon>Bacteria</taxon>
        <taxon>Pseudomonadati</taxon>
        <taxon>Bacteroidota</taxon>
        <taxon>Bacteroidia</taxon>
        <taxon>Marinilabiliales</taxon>
        <taxon>Marinilabiliaceae</taxon>
        <taxon>Carboxylicivirga</taxon>
    </lineage>
</organism>
<sequence length="195" mass="21937">MKRVLLFLCQGFEELEAAVFTDVLGWTRLEGDIPVEVVTAGLRPKLKCTWNMIIEPEMKFEDIQIDDYDAIAIPGGFGEAGFYEDAYDERFLKLIRDFNKQGKLIASVCVGAMPIGKSGVLKNRNATTYDLSGGHRRHQLTEMGINVLDQHIVVDENIITSTGPATGLDVAFTLLEKLTSHDNMMEIKRHMRFID</sequence>
<dbReference type="InterPro" id="IPR050325">
    <property type="entry name" value="Prot/Nucl_acid_deglycase"/>
</dbReference>
<name>A0ABS1HDN1_9BACT</name>
<accession>A0ABS1HDN1</accession>
<keyword evidence="3" id="KW-1185">Reference proteome</keyword>
<comment type="caution">
    <text evidence="2">The sequence shown here is derived from an EMBL/GenBank/DDBJ whole genome shotgun (WGS) entry which is preliminary data.</text>
</comment>
<dbReference type="PANTHER" id="PTHR48094:SF5">
    <property type="entry name" value="PROTEIN DJ-1 HOMOLOG"/>
    <property type="match status" value="1"/>
</dbReference>
<dbReference type="InterPro" id="IPR029062">
    <property type="entry name" value="Class_I_gatase-like"/>
</dbReference>
<evidence type="ECO:0000313" key="3">
    <source>
        <dbReference type="Proteomes" id="UP000605676"/>
    </source>
</evidence>
<dbReference type="Proteomes" id="UP000605676">
    <property type="component" value="Unassembled WGS sequence"/>
</dbReference>
<dbReference type="EMBL" id="JAENRR010000001">
    <property type="protein sequence ID" value="MBK3515777.1"/>
    <property type="molecule type" value="Genomic_DNA"/>
</dbReference>
<dbReference type="CDD" id="cd03135">
    <property type="entry name" value="GATase1_DJ-1"/>
    <property type="match status" value="1"/>
</dbReference>
<dbReference type="PANTHER" id="PTHR48094">
    <property type="entry name" value="PROTEIN/NUCLEIC ACID DEGLYCASE DJ-1-RELATED"/>
    <property type="match status" value="1"/>
</dbReference>
<dbReference type="RefSeq" id="WP_200463008.1">
    <property type="nucleotide sequence ID" value="NZ_JAENRR010000001.1"/>
</dbReference>
<evidence type="ECO:0000313" key="2">
    <source>
        <dbReference type="EMBL" id="MBK3515777.1"/>
    </source>
</evidence>
<dbReference type="Gene3D" id="3.40.50.880">
    <property type="match status" value="1"/>
</dbReference>
<gene>
    <name evidence="2" type="ORF">JIV24_00395</name>
</gene>
<dbReference type="InterPro" id="IPR002818">
    <property type="entry name" value="DJ-1/PfpI"/>
</dbReference>
<proteinExistence type="predicted"/>